<dbReference type="AlphaFoldDB" id="A0A4P9WRN8"/>
<protein>
    <submittedName>
        <fullName evidence="1">Uncharacterized protein</fullName>
    </submittedName>
</protein>
<sequence length="263" mass="26827">MSLLTRDPTDILAAAALASDLLKADTPPVTLLDPSVTVLPSRLSSIPIITLEIVKANPDLQWDWRRASTVDTSSISTGSVVLSGGLGLNGSASLAKNLNFFGSSSGSGGISGNMLVMLDSNRLSPPLLSTGYSGTRYVLLSAITTSAASSAIGLESECNWYVTSSPQSGSKWYSDATNLLTLDGNGTLTIKGTTANTSYGTGSLLILGGASIGSATNGVVNLVAPASSTSPTFTLPASLTTQARQVFVSDAYVSLMSTPPPTT</sequence>
<keyword evidence="2" id="KW-1185">Reference proteome</keyword>
<evidence type="ECO:0000313" key="2">
    <source>
        <dbReference type="Proteomes" id="UP000269721"/>
    </source>
</evidence>
<dbReference type="EMBL" id="KZ993865">
    <property type="protein sequence ID" value="RKO94558.1"/>
    <property type="molecule type" value="Genomic_DNA"/>
</dbReference>
<proteinExistence type="predicted"/>
<name>A0A4P9WRN8_9FUNG</name>
<reference evidence="2" key="1">
    <citation type="journal article" date="2018" name="Nat. Microbiol.">
        <title>Leveraging single-cell genomics to expand the fungal tree of life.</title>
        <authorList>
            <person name="Ahrendt S.R."/>
            <person name="Quandt C.A."/>
            <person name="Ciobanu D."/>
            <person name="Clum A."/>
            <person name="Salamov A."/>
            <person name="Andreopoulos B."/>
            <person name="Cheng J.F."/>
            <person name="Woyke T."/>
            <person name="Pelin A."/>
            <person name="Henrissat B."/>
            <person name="Reynolds N.K."/>
            <person name="Benny G.L."/>
            <person name="Smith M.E."/>
            <person name="James T.Y."/>
            <person name="Grigoriev I.V."/>
        </authorList>
    </citation>
    <scope>NUCLEOTIDE SEQUENCE [LARGE SCALE GENOMIC DNA]</scope>
</reference>
<gene>
    <name evidence="1" type="ORF">BDK51DRAFT_40266</name>
</gene>
<dbReference type="Proteomes" id="UP000269721">
    <property type="component" value="Unassembled WGS sequence"/>
</dbReference>
<evidence type="ECO:0000313" key="1">
    <source>
        <dbReference type="EMBL" id="RKO94558.1"/>
    </source>
</evidence>
<organism evidence="1 2">
    <name type="scientific">Blyttiomyces helicus</name>
    <dbReference type="NCBI Taxonomy" id="388810"/>
    <lineage>
        <taxon>Eukaryota</taxon>
        <taxon>Fungi</taxon>
        <taxon>Fungi incertae sedis</taxon>
        <taxon>Chytridiomycota</taxon>
        <taxon>Chytridiomycota incertae sedis</taxon>
        <taxon>Chytridiomycetes</taxon>
        <taxon>Chytridiomycetes incertae sedis</taxon>
        <taxon>Blyttiomyces</taxon>
    </lineage>
</organism>
<accession>A0A4P9WRN8</accession>